<dbReference type="AlphaFoldDB" id="A0A3N1MFR1"/>
<reference evidence="1 2" key="1">
    <citation type="submission" date="2018-11" db="EMBL/GenBank/DDBJ databases">
        <title>Genomic Encyclopedia of Type Strains, Phase IV (KMG-IV): sequencing the most valuable type-strain genomes for metagenomic binning, comparative biology and taxonomic classification.</title>
        <authorList>
            <person name="Goeker M."/>
        </authorList>
    </citation>
    <scope>NUCLEOTIDE SEQUENCE [LARGE SCALE GENOMIC DNA]</scope>
    <source>
        <strain evidence="1 2">DSM 5900</strain>
    </source>
</reference>
<organism evidence="1 2">
    <name type="scientific">Stella humosa</name>
    <dbReference type="NCBI Taxonomy" id="94"/>
    <lineage>
        <taxon>Bacteria</taxon>
        <taxon>Pseudomonadati</taxon>
        <taxon>Pseudomonadota</taxon>
        <taxon>Alphaproteobacteria</taxon>
        <taxon>Rhodospirillales</taxon>
        <taxon>Stellaceae</taxon>
        <taxon>Stella</taxon>
    </lineage>
</organism>
<evidence type="ECO:0000313" key="1">
    <source>
        <dbReference type="EMBL" id="ROQ01510.1"/>
    </source>
</evidence>
<accession>A0A3N1MFR1</accession>
<proteinExistence type="predicted"/>
<name>A0A3N1MFR1_9PROT</name>
<sequence>MKRLWRLHIRPREGDGDTDRSIDFCIKNNIIGMGWSVPDLGVTHYFDFPLYKAAAEKFYDGTSPWSSVRVFGEEAAVGDLVWFRNTKGYYYLAEITGPWNYYYSGIHISTDIVNYRTARILKVGLVDAVPGKVISCFRPPRTFQAIDSQQMLEYSSAMMGLKPAEPGTRDIFEYLSDEDLENLISIYLQVCGWYVMPGTRRKDTPHYEFVLVDRNTGKRGIVQVKSGHEGIDAAKYAGETTTFLFASCEDYGDVVPHNVTIIPRSKVLSFIRSQRQLLPESFGHWVNLVGL</sequence>
<evidence type="ECO:0000313" key="2">
    <source>
        <dbReference type="Proteomes" id="UP000278222"/>
    </source>
</evidence>
<keyword evidence="2" id="KW-1185">Reference proteome</keyword>
<dbReference type="Proteomes" id="UP000278222">
    <property type="component" value="Unassembled WGS sequence"/>
</dbReference>
<gene>
    <name evidence="1" type="ORF">EDC65_0690</name>
</gene>
<dbReference type="RefSeq" id="WP_142235756.1">
    <property type="nucleotide sequence ID" value="NZ_AP019700.1"/>
</dbReference>
<dbReference type="OrthoDB" id="7253051at2"/>
<dbReference type="EMBL" id="RJKX01000011">
    <property type="protein sequence ID" value="ROQ01510.1"/>
    <property type="molecule type" value="Genomic_DNA"/>
</dbReference>
<protein>
    <submittedName>
        <fullName evidence="1">Uncharacterized protein</fullName>
    </submittedName>
</protein>
<comment type="caution">
    <text evidence="1">The sequence shown here is derived from an EMBL/GenBank/DDBJ whole genome shotgun (WGS) entry which is preliminary data.</text>
</comment>